<accession>A0A147GSG6</accession>
<feature type="transmembrane region" description="Helical" evidence="1">
    <location>
        <begin position="580"/>
        <end position="601"/>
    </location>
</feature>
<dbReference type="OrthoDB" id="9785737at2"/>
<evidence type="ECO:0000256" key="1">
    <source>
        <dbReference type="SAM" id="Phobius"/>
    </source>
</evidence>
<name>A0A147GSG6_9BURK</name>
<proteinExistence type="predicted"/>
<feature type="transmembrane region" description="Helical" evidence="1">
    <location>
        <begin position="688"/>
        <end position="707"/>
    </location>
</feature>
<keyword evidence="3" id="KW-1185">Reference proteome</keyword>
<keyword evidence="1" id="KW-0812">Transmembrane</keyword>
<reference evidence="2 3" key="1">
    <citation type="journal article" date="2016" name="Front. Microbiol.">
        <title>Genomic Resource of Rice Seed Associated Bacteria.</title>
        <authorList>
            <person name="Midha S."/>
            <person name="Bansal K."/>
            <person name="Sharma S."/>
            <person name="Kumar N."/>
            <person name="Patil P.P."/>
            <person name="Chaudhry V."/>
            <person name="Patil P.B."/>
        </authorList>
    </citation>
    <scope>NUCLEOTIDE SEQUENCE [LARGE SCALE GENOMIC DNA]</scope>
    <source>
        <strain evidence="2 3">NS331</strain>
    </source>
</reference>
<comment type="caution">
    <text evidence="2">The sequence shown here is derived from an EMBL/GenBank/DDBJ whole genome shotgun (WGS) entry which is preliminary data.</text>
</comment>
<evidence type="ECO:0000313" key="3">
    <source>
        <dbReference type="Proteomes" id="UP000072741"/>
    </source>
</evidence>
<sequence length="750" mass="79393">MAAPGRHVWQFAHTGGVDQVLLRSGQDIAHIGELDRKLWVALACPVQGLEFDSRTLALIDSNDDGRIRPPELIAACEWAAAQLRDPQLLIAAGDTLLPADIADSSDLQPEARRILGIVGKNPDTDALTLGDVTGRSELLASLRFNGDGVITPETAGDDEAARAVIERILQTHGSQPDRKGTAGIARGQADAFFKEAHALADWHAQAVSDDATMPLGDDTLAAAAAVDAIEAKVDDFFARCHVAAFDPKAVPALNPAATAYDALAGSAIDVHAPALAALPLAPVAPGRTLPLAGRVNPAWAGALARLRARAVAPLLGEALEAIDDTQWALLRERLAPCRQWLASRPATRLGNAADTPPDILQGWLGAEATVMELLRQDEAEEAHNGRLVDLEKLLRFKRDLYRLLRNFVSFEDFYARRGAIFQAGRLYLDGRSCELVVRVADAKKHAMLAGLAKTCLAYCECTRGKDKMTIVAAFTAGDTDFLFVGRNGVFYDRDGRDWDATITQLIDNPTSVAQAFVAPYKKFIRMIEEQVAKRAAASEATAQASLSTMATTVATADKAVPPATAGQPAALPKLPGRIDVGTVAALGVAMGSISAVLVAMFTKFVDLGPWIPIALVGVVVAISGPSMLIAWIKLRQRSLGPILDASGWAINGRMKVSVRLGGSLSRMAKLPHGAKRVLNDPYADRSTGWLVGAAVLLVAAALVVWGWRSGWIERHLPESARPASTAPAVTAPAVGAPALSIPAATPGRGG</sequence>
<keyword evidence="1" id="KW-0472">Membrane</keyword>
<gene>
    <name evidence="2" type="ORF">NS331_14630</name>
</gene>
<protein>
    <recommendedName>
        <fullName evidence="4">EF-hand domain-containing protein</fullName>
    </recommendedName>
</protein>
<organism evidence="2 3">
    <name type="scientific">Pseudacidovorax intermedius</name>
    <dbReference type="NCBI Taxonomy" id="433924"/>
    <lineage>
        <taxon>Bacteria</taxon>
        <taxon>Pseudomonadati</taxon>
        <taxon>Pseudomonadota</taxon>
        <taxon>Betaproteobacteria</taxon>
        <taxon>Burkholderiales</taxon>
        <taxon>Comamonadaceae</taxon>
        <taxon>Pseudacidovorax</taxon>
    </lineage>
</organism>
<dbReference type="AlphaFoldDB" id="A0A147GSG6"/>
<evidence type="ECO:0008006" key="4">
    <source>
        <dbReference type="Google" id="ProtNLM"/>
    </source>
</evidence>
<dbReference type="PATRIC" id="fig|433924.3.peg.5086"/>
<evidence type="ECO:0000313" key="2">
    <source>
        <dbReference type="EMBL" id="KTT19471.1"/>
    </source>
</evidence>
<dbReference type="Proteomes" id="UP000072741">
    <property type="component" value="Unassembled WGS sequence"/>
</dbReference>
<keyword evidence="1" id="KW-1133">Transmembrane helix</keyword>
<dbReference type="EMBL" id="LDSL01000092">
    <property type="protein sequence ID" value="KTT19471.1"/>
    <property type="molecule type" value="Genomic_DNA"/>
</dbReference>
<feature type="transmembrane region" description="Helical" evidence="1">
    <location>
        <begin position="613"/>
        <end position="632"/>
    </location>
</feature>